<dbReference type="AlphaFoldDB" id="A0A5A7PUU6"/>
<sequence>MASAKALLLSHLSLILLLLLLHWAKVRLQCNNTKSGMTEQATTDKNGYFCFLPKRVTTAAFHKCKVFLVSSPVSNCSVPTNFHGGFAGALLIPSRTPPPKPAPHLQFFNVGPLAFDAPKNLTCHY</sequence>
<keyword evidence="1 2" id="KW-0732">Signal</keyword>
<keyword evidence="4" id="KW-1185">Reference proteome</keyword>
<dbReference type="GO" id="GO:0071944">
    <property type="term" value="C:cell periphery"/>
    <property type="evidence" value="ECO:0007669"/>
    <property type="project" value="TreeGrafter"/>
</dbReference>
<dbReference type="OrthoDB" id="665669at2759"/>
<evidence type="ECO:0000313" key="3">
    <source>
        <dbReference type="EMBL" id="GER36451.1"/>
    </source>
</evidence>
<dbReference type="PANTHER" id="PTHR33470">
    <property type="entry name" value="OS01G0164075 PROTEIN"/>
    <property type="match status" value="1"/>
</dbReference>
<dbReference type="PANTHER" id="PTHR33470:SF22">
    <property type="entry name" value="POLLEN OLE E 1 ALLERGEN AND EXTENSIN FAMILY PROTEIN"/>
    <property type="match status" value="1"/>
</dbReference>
<dbReference type="Proteomes" id="UP000325081">
    <property type="component" value="Unassembled WGS sequence"/>
</dbReference>
<organism evidence="3 4">
    <name type="scientific">Striga asiatica</name>
    <name type="common">Asiatic witchweed</name>
    <name type="synonym">Buchnera asiatica</name>
    <dbReference type="NCBI Taxonomy" id="4170"/>
    <lineage>
        <taxon>Eukaryota</taxon>
        <taxon>Viridiplantae</taxon>
        <taxon>Streptophyta</taxon>
        <taxon>Embryophyta</taxon>
        <taxon>Tracheophyta</taxon>
        <taxon>Spermatophyta</taxon>
        <taxon>Magnoliopsida</taxon>
        <taxon>eudicotyledons</taxon>
        <taxon>Gunneridae</taxon>
        <taxon>Pentapetalae</taxon>
        <taxon>asterids</taxon>
        <taxon>lamiids</taxon>
        <taxon>Lamiales</taxon>
        <taxon>Orobanchaceae</taxon>
        <taxon>Buchnereae</taxon>
        <taxon>Striga</taxon>
    </lineage>
</organism>
<name>A0A5A7PUU6_STRAF</name>
<accession>A0A5A7PUU6</accession>
<dbReference type="PRINTS" id="PR01218">
    <property type="entry name" value="PSTLEXTENSIN"/>
</dbReference>
<protein>
    <submittedName>
        <fullName evidence="3">Pollen Ole e 1 allergen and extensin family protein</fullName>
    </submittedName>
</protein>
<feature type="chain" id="PRO_5023014285" evidence="2">
    <location>
        <begin position="29"/>
        <end position="125"/>
    </location>
</feature>
<dbReference type="InterPro" id="IPR003882">
    <property type="entry name" value="Pistil_extensin"/>
</dbReference>
<evidence type="ECO:0000256" key="2">
    <source>
        <dbReference type="SAM" id="SignalP"/>
    </source>
</evidence>
<evidence type="ECO:0000313" key="4">
    <source>
        <dbReference type="Proteomes" id="UP000325081"/>
    </source>
</evidence>
<gene>
    <name evidence="3" type="ORF">STAS_12790</name>
</gene>
<proteinExistence type="predicted"/>
<evidence type="ECO:0000256" key="1">
    <source>
        <dbReference type="ARBA" id="ARBA00022729"/>
    </source>
</evidence>
<comment type="caution">
    <text evidence="3">The sequence shown here is derived from an EMBL/GenBank/DDBJ whole genome shotgun (WGS) entry which is preliminary data.</text>
</comment>
<feature type="signal peptide" evidence="2">
    <location>
        <begin position="1"/>
        <end position="28"/>
    </location>
</feature>
<dbReference type="EMBL" id="BKCP01005183">
    <property type="protein sequence ID" value="GER36451.1"/>
    <property type="molecule type" value="Genomic_DNA"/>
</dbReference>
<reference evidence="4" key="1">
    <citation type="journal article" date="2019" name="Curr. Biol.">
        <title>Genome Sequence of Striga asiatica Provides Insight into the Evolution of Plant Parasitism.</title>
        <authorList>
            <person name="Yoshida S."/>
            <person name="Kim S."/>
            <person name="Wafula E.K."/>
            <person name="Tanskanen J."/>
            <person name="Kim Y.M."/>
            <person name="Honaas L."/>
            <person name="Yang Z."/>
            <person name="Spallek T."/>
            <person name="Conn C.E."/>
            <person name="Ichihashi Y."/>
            <person name="Cheong K."/>
            <person name="Cui S."/>
            <person name="Der J.P."/>
            <person name="Gundlach H."/>
            <person name="Jiao Y."/>
            <person name="Hori C."/>
            <person name="Ishida J.K."/>
            <person name="Kasahara H."/>
            <person name="Kiba T."/>
            <person name="Kim M.S."/>
            <person name="Koo N."/>
            <person name="Laohavisit A."/>
            <person name="Lee Y.H."/>
            <person name="Lumba S."/>
            <person name="McCourt P."/>
            <person name="Mortimer J.C."/>
            <person name="Mutuku J.M."/>
            <person name="Nomura T."/>
            <person name="Sasaki-Sekimoto Y."/>
            <person name="Seto Y."/>
            <person name="Wang Y."/>
            <person name="Wakatake T."/>
            <person name="Sakakibara H."/>
            <person name="Demura T."/>
            <person name="Yamaguchi S."/>
            <person name="Yoneyama K."/>
            <person name="Manabe R.I."/>
            <person name="Nelson D.C."/>
            <person name="Schulman A.H."/>
            <person name="Timko M.P."/>
            <person name="dePamphilis C.W."/>
            <person name="Choi D."/>
            <person name="Shirasu K."/>
        </authorList>
    </citation>
    <scope>NUCLEOTIDE SEQUENCE [LARGE SCALE GENOMIC DNA]</scope>
    <source>
        <strain evidence="4">cv. UVA1</strain>
    </source>
</reference>
<dbReference type="Pfam" id="PF01190">
    <property type="entry name" value="Pollen_Ole_e_1"/>
    <property type="match status" value="1"/>
</dbReference>